<proteinExistence type="predicted"/>
<evidence type="ECO:0000259" key="1">
    <source>
        <dbReference type="Pfam" id="PF13166"/>
    </source>
</evidence>
<dbReference type="SUPFAM" id="SSF52540">
    <property type="entry name" value="P-loop containing nucleoside triphosphate hydrolases"/>
    <property type="match status" value="1"/>
</dbReference>
<dbReference type="Proteomes" id="UP001213721">
    <property type="component" value="Chromosome"/>
</dbReference>
<dbReference type="EMBL" id="CP118988">
    <property type="protein sequence ID" value="WED77898.1"/>
    <property type="molecule type" value="Genomic_DNA"/>
</dbReference>
<sequence>MGKTLIDIAQQLKDTNKKVQLIYAFNGTGKTRLSRAFKHEIDPKQEGDAPSSELADKKILYYSAFTEDLFYWDNDLGQDSEPKLKIQPNAFTKWVLEEQGQELSIARTFQHYTSDKLTPHFSDDFSSVSFSFERGNPRQEPHIKISKGEESNFIWSVFNALLEQVISELNIPEVTDRSTDVFNNLTYVFVDDPVSSLDENHLIELAVNVAGLIKSSRSDLKFIITTHSPLFYNVLHNELDLSKKGKNEGCYLLERHEDGTFDLTVKYGDSNNSFSYHLHLKRIIEQAIADNRVERFHFTLLRNLYEKTASFLGYPKWSELLPDDKQLYLSRIINFTSHSTLSSDAVAEPTPAEKAIVKFLLEHLKSNYGYWQQEHQNG</sequence>
<dbReference type="InterPro" id="IPR026866">
    <property type="entry name" value="CR006_AAA"/>
</dbReference>
<name>A0AAX3NUV1_9GAMM</name>
<reference evidence="2" key="1">
    <citation type="submission" date="2023-02" db="EMBL/GenBank/DDBJ databases">
        <title>The sequence of Aeromonas allosaccharophila K520.</title>
        <authorList>
            <person name="Luo X."/>
        </authorList>
    </citation>
    <scope>NUCLEOTIDE SEQUENCE</scope>
    <source>
        <strain evidence="2">K520</strain>
    </source>
</reference>
<protein>
    <submittedName>
        <fullName evidence="2">AAA family ATPase</fullName>
    </submittedName>
</protein>
<dbReference type="RefSeq" id="WP_124240603.1">
    <property type="nucleotide sequence ID" value="NZ_CP118988.1"/>
</dbReference>
<dbReference type="InterPro" id="IPR027417">
    <property type="entry name" value="P-loop_NTPase"/>
</dbReference>
<organism evidence="2 3">
    <name type="scientific">Aeromonas allosaccharophila</name>
    <dbReference type="NCBI Taxonomy" id="656"/>
    <lineage>
        <taxon>Bacteria</taxon>
        <taxon>Pseudomonadati</taxon>
        <taxon>Pseudomonadota</taxon>
        <taxon>Gammaproteobacteria</taxon>
        <taxon>Aeromonadales</taxon>
        <taxon>Aeromonadaceae</taxon>
        <taxon>Aeromonas</taxon>
    </lineage>
</organism>
<feature type="domain" description="Protein CR006 P-loop" evidence="1">
    <location>
        <begin position="185"/>
        <end position="341"/>
    </location>
</feature>
<accession>A0AAX3NUV1</accession>
<gene>
    <name evidence="2" type="ORF">PYU98_06645</name>
</gene>
<evidence type="ECO:0000313" key="2">
    <source>
        <dbReference type="EMBL" id="WED77898.1"/>
    </source>
</evidence>
<evidence type="ECO:0000313" key="3">
    <source>
        <dbReference type="Proteomes" id="UP001213721"/>
    </source>
</evidence>
<dbReference type="AlphaFoldDB" id="A0AAX3NUV1"/>
<dbReference type="Pfam" id="PF13166">
    <property type="entry name" value="AAA_13"/>
    <property type="match status" value="1"/>
</dbReference>